<evidence type="ECO:0000256" key="1">
    <source>
        <dbReference type="SAM" id="SignalP"/>
    </source>
</evidence>
<gene>
    <name evidence="3" type="ORF">FOA19_22270</name>
</gene>
<protein>
    <submittedName>
        <fullName evidence="3">Cupin domain-containing protein</fullName>
    </submittedName>
</protein>
<dbReference type="InterPro" id="IPR014710">
    <property type="entry name" value="RmlC-like_jellyroll"/>
</dbReference>
<evidence type="ECO:0000259" key="2">
    <source>
        <dbReference type="Pfam" id="PF07883"/>
    </source>
</evidence>
<dbReference type="EMBL" id="VKKY01000003">
    <property type="protein sequence ID" value="KAA3437097.1"/>
    <property type="molecule type" value="Genomic_DNA"/>
</dbReference>
<feature type="signal peptide" evidence="1">
    <location>
        <begin position="1"/>
        <end position="24"/>
    </location>
</feature>
<dbReference type="Pfam" id="PF07883">
    <property type="entry name" value="Cupin_2"/>
    <property type="match status" value="1"/>
</dbReference>
<dbReference type="PANTHER" id="PTHR43698:SF1">
    <property type="entry name" value="BLL4564 PROTEIN"/>
    <property type="match status" value="1"/>
</dbReference>
<dbReference type="Proteomes" id="UP000324133">
    <property type="component" value="Unassembled WGS sequence"/>
</dbReference>
<dbReference type="InterPro" id="IPR011051">
    <property type="entry name" value="RmlC_Cupin_sf"/>
</dbReference>
<dbReference type="OrthoDB" id="9802489at2"/>
<evidence type="ECO:0000313" key="4">
    <source>
        <dbReference type="Proteomes" id="UP000324133"/>
    </source>
</evidence>
<comment type="caution">
    <text evidence="3">The sequence shown here is derived from an EMBL/GenBank/DDBJ whole genome shotgun (WGS) entry which is preliminary data.</text>
</comment>
<sequence length="163" mass="17560">MKNTVKRLAILFAVFGMHALEAEAQNAKEATQAPGALYAKGVRAPAANFTGTVWVNMLVTSQDKLDSGIGSVTFEAGARTNWHRHPGGQVLLVTEGKGRYQERGKPPRVIQKGDVVKCPPGVDHWHGASPDTGLTHIAISTNAEKGGAVWLERVSDEQFNSFK</sequence>
<keyword evidence="4" id="KW-1185">Reference proteome</keyword>
<dbReference type="InterPro" id="IPR013096">
    <property type="entry name" value="Cupin_2"/>
</dbReference>
<organism evidence="3 4">
    <name type="scientific">Rufibacter hautae</name>
    <dbReference type="NCBI Taxonomy" id="2595005"/>
    <lineage>
        <taxon>Bacteria</taxon>
        <taxon>Pseudomonadati</taxon>
        <taxon>Bacteroidota</taxon>
        <taxon>Cytophagia</taxon>
        <taxon>Cytophagales</taxon>
        <taxon>Hymenobacteraceae</taxon>
        <taxon>Rufibacter</taxon>
    </lineage>
</organism>
<dbReference type="SUPFAM" id="SSF51182">
    <property type="entry name" value="RmlC-like cupins"/>
    <property type="match status" value="1"/>
</dbReference>
<dbReference type="PANTHER" id="PTHR43698">
    <property type="entry name" value="RIBD C-TERMINAL DOMAIN CONTAINING PROTEIN"/>
    <property type="match status" value="1"/>
</dbReference>
<name>A0A5B6TB40_9BACT</name>
<dbReference type="CDD" id="cd02233">
    <property type="entry name" value="cupin_HNL-like"/>
    <property type="match status" value="1"/>
</dbReference>
<dbReference type="Gene3D" id="2.60.120.10">
    <property type="entry name" value="Jelly Rolls"/>
    <property type="match status" value="1"/>
</dbReference>
<proteinExistence type="predicted"/>
<evidence type="ECO:0000313" key="3">
    <source>
        <dbReference type="EMBL" id="KAA3437097.1"/>
    </source>
</evidence>
<dbReference type="RefSeq" id="WP_149093038.1">
    <property type="nucleotide sequence ID" value="NZ_VKKY01000003.1"/>
</dbReference>
<feature type="domain" description="Cupin type-2" evidence="2">
    <location>
        <begin position="72"/>
        <end position="128"/>
    </location>
</feature>
<keyword evidence="1" id="KW-0732">Signal</keyword>
<feature type="chain" id="PRO_5023018871" evidence="1">
    <location>
        <begin position="25"/>
        <end position="163"/>
    </location>
</feature>
<dbReference type="InterPro" id="IPR047263">
    <property type="entry name" value="HNL-like_cupin"/>
</dbReference>
<reference evidence="3 4" key="1">
    <citation type="submission" date="2019-07" db="EMBL/GenBank/DDBJ databases">
        <title>Rufibacter sp. nov., isolated from lake sediment.</title>
        <authorList>
            <person name="Qu J.-H."/>
        </authorList>
    </citation>
    <scope>NUCLEOTIDE SEQUENCE [LARGE SCALE GENOMIC DNA]</scope>
    <source>
        <strain evidence="3 4">NBS58-1</strain>
    </source>
</reference>
<dbReference type="AlphaFoldDB" id="A0A5B6TB40"/>
<accession>A0A5B6TB40</accession>